<dbReference type="Pfam" id="PF00782">
    <property type="entry name" value="DSPc"/>
    <property type="match status" value="1"/>
</dbReference>
<dbReference type="GO" id="GO:0005737">
    <property type="term" value="C:cytoplasm"/>
    <property type="evidence" value="ECO:0007669"/>
    <property type="project" value="TreeGrafter"/>
</dbReference>
<feature type="compositionally biased region" description="Low complexity" evidence="5">
    <location>
        <begin position="71"/>
        <end position="81"/>
    </location>
</feature>
<dbReference type="PANTHER" id="PTHR10159:SF529">
    <property type="entry name" value="TYROSINE-PROTEIN PHOSPHATASE DOMAIN-CONTAINING PROTEIN"/>
    <property type="match status" value="1"/>
</dbReference>
<dbReference type="STRING" id="356882.A0A423W3T9"/>
<organism evidence="8 9">
    <name type="scientific">Cytospora schulzeri</name>
    <dbReference type="NCBI Taxonomy" id="448051"/>
    <lineage>
        <taxon>Eukaryota</taxon>
        <taxon>Fungi</taxon>
        <taxon>Dikarya</taxon>
        <taxon>Ascomycota</taxon>
        <taxon>Pezizomycotina</taxon>
        <taxon>Sordariomycetes</taxon>
        <taxon>Sordariomycetidae</taxon>
        <taxon>Diaporthales</taxon>
        <taxon>Cytosporaceae</taxon>
        <taxon>Cytospora</taxon>
    </lineage>
</organism>
<feature type="domain" description="Tyrosine specific protein phosphatases" evidence="7">
    <location>
        <begin position="283"/>
        <end position="330"/>
    </location>
</feature>
<dbReference type="PROSITE" id="PS50056">
    <property type="entry name" value="TYR_PHOSPHATASE_2"/>
    <property type="match status" value="1"/>
</dbReference>
<dbReference type="OrthoDB" id="10252009at2759"/>
<dbReference type="GO" id="GO:0043409">
    <property type="term" value="P:negative regulation of MAPK cascade"/>
    <property type="evidence" value="ECO:0007669"/>
    <property type="project" value="TreeGrafter"/>
</dbReference>
<sequence length="390" mass="44362">MDLYAFNCNFCGTACPVDCLPTHRDKYICHNVVCFAHAPSDLIKFNPIRKKLPSSPPVDFLATQTDALDTTTICDTSSSTSPPREKTDDDDDGVNEDEEEDEEDEEGQQDWEESTSDDETPTQEEKIDNLVDIIQSAPGPSKLDNLFQRAGLPSITEIVPGLFLGNMACVDNEAILKSYKINAVISIVSPRRMPFPRTRAPGGGHNLHPLEKRFSIKDRMVIVASDRRYEDLIQHFEGACNFIYRRRHPVTSATVADSDTDARSEQEKVHLPTSSNTKNAENEENPKGGRVLVHCTQGVSRSATIVAAYLMWRKRETAAKVLAFMKSKRPRVHPNYGFLDQLVVWEDVRYVIWESKRFLAPCDEYSELKNRLRRYEFFDNIMGKPRRRLD</sequence>
<feature type="compositionally biased region" description="Acidic residues" evidence="5">
    <location>
        <begin position="88"/>
        <end position="122"/>
    </location>
</feature>
<keyword evidence="4" id="KW-0904">Protein phosphatase</keyword>
<evidence type="ECO:0000313" key="8">
    <source>
        <dbReference type="EMBL" id="ROV97974.1"/>
    </source>
</evidence>
<dbReference type="InterPro" id="IPR016130">
    <property type="entry name" value="Tyr_Pase_AS"/>
</dbReference>
<evidence type="ECO:0000256" key="5">
    <source>
        <dbReference type="SAM" id="MobiDB-lite"/>
    </source>
</evidence>
<gene>
    <name evidence="8" type="ORF">VMCG_07061</name>
</gene>
<proteinExistence type="inferred from homology"/>
<keyword evidence="9" id="KW-1185">Reference proteome</keyword>
<evidence type="ECO:0000256" key="2">
    <source>
        <dbReference type="ARBA" id="ARBA00013064"/>
    </source>
</evidence>
<dbReference type="InterPro" id="IPR029021">
    <property type="entry name" value="Prot-tyrosine_phosphatase-like"/>
</dbReference>
<accession>A0A423W3T9</accession>
<dbReference type="PROSITE" id="PS00383">
    <property type="entry name" value="TYR_PHOSPHATASE_1"/>
    <property type="match status" value="1"/>
</dbReference>
<evidence type="ECO:0000256" key="3">
    <source>
        <dbReference type="ARBA" id="ARBA00022801"/>
    </source>
</evidence>
<dbReference type="SUPFAM" id="SSF52799">
    <property type="entry name" value="(Phosphotyrosine protein) phosphatases II"/>
    <property type="match status" value="1"/>
</dbReference>
<protein>
    <recommendedName>
        <fullName evidence="2">protein-tyrosine-phosphatase</fullName>
        <ecNumber evidence="2">3.1.3.48</ecNumber>
    </recommendedName>
</protein>
<dbReference type="InterPro" id="IPR020422">
    <property type="entry name" value="TYR_PHOSPHATASE_DUAL_dom"/>
</dbReference>
<dbReference type="InterPro" id="IPR000340">
    <property type="entry name" value="Dual-sp_phosphatase_cat-dom"/>
</dbReference>
<reference evidence="8 9" key="1">
    <citation type="submission" date="2015-09" db="EMBL/GenBank/DDBJ databases">
        <title>Host preference determinants of Valsa canker pathogens revealed by comparative genomics.</title>
        <authorList>
            <person name="Yin Z."/>
            <person name="Huang L."/>
        </authorList>
    </citation>
    <scope>NUCLEOTIDE SEQUENCE [LARGE SCALE GENOMIC DNA]</scope>
    <source>
        <strain evidence="8 9">03-1</strain>
    </source>
</reference>
<dbReference type="GO" id="GO:0004725">
    <property type="term" value="F:protein tyrosine phosphatase activity"/>
    <property type="evidence" value="ECO:0007669"/>
    <property type="project" value="UniProtKB-EC"/>
</dbReference>
<evidence type="ECO:0000256" key="4">
    <source>
        <dbReference type="ARBA" id="ARBA00022912"/>
    </source>
</evidence>
<dbReference type="InterPro" id="IPR000387">
    <property type="entry name" value="Tyr_Pase_dom"/>
</dbReference>
<dbReference type="Proteomes" id="UP000283895">
    <property type="component" value="Unassembled WGS sequence"/>
</dbReference>
<dbReference type="EC" id="3.1.3.48" evidence="2"/>
<dbReference type="PANTHER" id="PTHR10159">
    <property type="entry name" value="DUAL SPECIFICITY PROTEIN PHOSPHATASE"/>
    <property type="match status" value="1"/>
</dbReference>
<dbReference type="Gene3D" id="3.90.190.10">
    <property type="entry name" value="Protein tyrosine phosphatase superfamily"/>
    <property type="match status" value="1"/>
</dbReference>
<dbReference type="CDD" id="cd14498">
    <property type="entry name" value="DSP"/>
    <property type="match status" value="1"/>
</dbReference>
<name>A0A423W3T9_9PEZI</name>
<comment type="similarity">
    <text evidence="1">Belongs to the protein-tyrosine phosphatase family. Non-receptor class dual specificity subfamily.</text>
</comment>
<dbReference type="EMBL" id="LKEA01000027">
    <property type="protein sequence ID" value="ROV97974.1"/>
    <property type="molecule type" value="Genomic_DNA"/>
</dbReference>
<dbReference type="PROSITE" id="PS50054">
    <property type="entry name" value="TYR_PHOSPHATASE_DUAL"/>
    <property type="match status" value="1"/>
</dbReference>
<feature type="compositionally biased region" description="Basic and acidic residues" evidence="5">
    <location>
        <begin position="260"/>
        <end position="270"/>
    </location>
</feature>
<evidence type="ECO:0000259" key="7">
    <source>
        <dbReference type="PROSITE" id="PS50056"/>
    </source>
</evidence>
<feature type="region of interest" description="Disordered" evidence="5">
    <location>
        <begin position="71"/>
        <end position="123"/>
    </location>
</feature>
<evidence type="ECO:0000259" key="6">
    <source>
        <dbReference type="PROSITE" id="PS50054"/>
    </source>
</evidence>
<dbReference type="AlphaFoldDB" id="A0A423W3T9"/>
<comment type="caution">
    <text evidence="8">The sequence shown here is derived from an EMBL/GenBank/DDBJ whole genome shotgun (WGS) entry which is preliminary data.</text>
</comment>
<keyword evidence="3" id="KW-0378">Hydrolase</keyword>
<dbReference type="SMART" id="SM00195">
    <property type="entry name" value="DSPc"/>
    <property type="match status" value="1"/>
</dbReference>
<feature type="domain" description="Tyrosine-protein phosphatase" evidence="6">
    <location>
        <begin position="152"/>
        <end position="351"/>
    </location>
</feature>
<evidence type="ECO:0000313" key="9">
    <source>
        <dbReference type="Proteomes" id="UP000283895"/>
    </source>
</evidence>
<evidence type="ECO:0000256" key="1">
    <source>
        <dbReference type="ARBA" id="ARBA00008601"/>
    </source>
</evidence>
<feature type="region of interest" description="Disordered" evidence="5">
    <location>
        <begin position="253"/>
        <end position="289"/>
    </location>
</feature>